<sequence>MGIAVVAISAPLRSSPAIILDSTGYEMMGFLGGVAVVVVHIVYLGHNNGLSPSLTSRSHLQLLSRVFSKTDEAREAILYSYSCEFSGFAALLNSTQAATLSETEGVISVFRSRILELHTTRSWDFMGLSLHMQMEQSAHQMHLKFGDDVIVGVLDTGVWPESESFRDDPHYGPIPSSWRGTCVRGDKFDPAAACNRKLIGARYYLAGIESELGPLNTSGGLEYRSPRDRVGHGTHTASTAVGNVVPNASYFGGLGRGVARGGAPRARLAVYKVCWYRDLTGQCSDADILAAFDDALCDGVHVVSASLGSPPPLMPLFKTSTEIGAFHAMQRGVVTVFSAGNDGPDAGMVQNVSPWGLTVAASTIDRRFPTVITLGNNASIVGEGFLEKDMRKDLVESSSVFADGTCTFDQLINRTAASRKIVLCFGTTGMVSSDIAALAVYASDGAGVIFADSLSRKSIQDSFLPTVHVDLHQGTQILYYIRAASAAQMMATVHISPSKTVVGRTPAPAVVYFSSRGPSSISPNILKPDVTAPGVNILAAWPPKSSPTVLPLDKRETEWNFDSGTSMSCPHVSGIAAVVRSVHPTWSPAAVKSALMTTAYMWDDTSDAMLAGGTLKAADAFDVGAGHVDPLRALDPGLVYDAGARDHVLFLCSLGYPESQIRRMVLPRPSLDATCPQHAAADLNYPAIVLPDLRAAVTVKRTVTNVGAAGHGGAVYRASVASPQGARAEVWPRELVFPPRRHGGGGAAQASYYVTVTPAKLSRGRFDFGEVVWSDGFHRVRTPLVVRVNNLPDDAGGHEERRGAAADLQAA</sequence>
<dbReference type="SUPFAM" id="SSF52743">
    <property type="entry name" value="Subtilisin-like"/>
    <property type="match status" value="1"/>
</dbReference>
<evidence type="ECO:0000313" key="12">
    <source>
        <dbReference type="EMBL" id="WVZ55537.1"/>
    </source>
</evidence>
<dbReference type="Gene3D" id="3.40.50.200">
    <property type="entry name" value="Peptidase S8/S53 domain"/>
    <property type="match status" value="1"/>
</dbReference>
<evidence type="ECO:0000256" key="4">
    <source>
        <dbReference type="ARBA" id="ARBA00022801"/>
    </source>
</evidence>
<evidence type="ECO:0000259" key="11">
    <source>
        <dbReference type="Pfam" id="PF17766"/>
    </source>
</evidence>
<dbReference type="PROSITE" id="PS51892">
    <property type="entry name" value="SUBTILASE"/>
    <property type="match status" value="1"/>
</dbReference>
<dbReference type="PRINTS" id="PR00723">
    <property type="entry name" value="SUBTILISIN"/>
</dbReference>
<dbReference type="InterPro" id="IPR041469">
    <property type="entry name" value="Subtilisin-like_FN3"/>
</dbReference>
<feature type="active site" description="Charge relay system" evidence="6 7">
    <location>
        <position position="232"/>
    </location>
</feature>
<accession>A0AAQ3PZ61</accession>
<dbReference type="InterPro" id="IPR036852">
    <property type="entry name" value="Peptidase_S8/S53_dom_sf"/>
</dbReference>
<evidence type="ECO:0000256" key="3">
    <source>
        <dbReference type="ARBA" id="ARBA00022729"/>
    </source>
</evidence>
<evidence type="ECO:0000313" key="13">
    <source>
        <dbReference type="Proteomes" id="UP001341281"/>
    </source>
</evidence>
<feature type="domain" description="Subtilisin-like protease fibronectin type-III" evidence="11">
    <location>
        <begin position="682"/>
        <end position="786"/>
    </location>
</feature>
<dbReference type="CDD" id="cd02120">
    <property type="entry name" value="PA_subtilisin_like"/>
    <property type="match status" value="1"/>
</dbReference>
<dbReference type="Gene3D" id="3.30.70.80">
    <property type="entry name" value="Peptidase S8 propeptide/proteinase inhibitor I9"/>
    <property type="match status" value="1"/>
</dbReference>
<dbReference type="Proteomes" id="UP001341281">
    <property type="component" value="Chromosome 02"/>
</dbReference>
<evidence type="ECO:0000256" key="7">
    <source>
        <dbReference type="PROSITE-ProRule" id="PRU01240"/>
    </source>
</evidence>
<evidence type="ECO:0000256" key="1">
    <source>
        <dbReference type="ARBA" id="ARBA00011073"/>
    </source>
</evidence>
<dbReference type="CDD" id="cd04852">
    <property type="entry name" value="Peptidases_S8_3"/>
    <property type="match status" value="1"/>
</dbReference>
<comment type="similarity">
    <text evidence="1 7">Belongs to the peptidase S8 family.</text>
</comment>
<feature type="region of interest" description="Disordered" evidence="8">
    <location>
        <begin position="791"/>
        <end position="811"/>
    </location>
</feature>
<evidence type="ECO:0000259" key="10">
    <source>
        <dbReference type="Pfam" id="PF05922"/>
    </source>
</evidence>
<name>A0AAQ3PZ61_PASNO</name>
<keyword evidence="3" id="KW-0732">Signal</keyword>
<dbReference type="InterPro" id="IPR037045">
    <property type="entry name" value="S8pro/Inhibitor_I9_sf"/>
</dbReference>
<feature type="active site" description="Charge relay system" evidence="6 7">
    <location>
        <position position="566"/>
    </location>
</feature>
<dbReference type="EMBL" id="CP144746">
    <property type="protein sequence ID" value="WVZ55537.1"/>
    <property type="molecule type" value="Genomic_DNA"/>
</dbReference>
<evidence type="ECO:0000256" key="8">
    <source>
        <dbReference type="SAM" id="MobiDB-lite"/>
    </source>
</evidence>
<dbReference type="Pfam" id="PF00082">
    <property type="entry name" value="Peptidase_S8"/>
    <property type="match status" value="1"/>
</dbReference>
<dbReference type="GO" id="GO:0004252">
    <property type="term" value="F:serine-type endopeptidase activity"/>
    <property type="evidence" value="ECO:0007669"/>
    <property type="project" value="UniProtKB-UniRule"/>
</dbReference>
<keyword evidence="2 7" id="KW-0645">Protease</keyword>
<keyword evidence="5 7" id="KW-0720">Serine protease</keyword>
<dbReference type="PROSITE" id="PS00138">
    <property type="entry name" value="SUBTILASE_SER"/>
    <property type="match status" value="1"/>
</dbReference>
<dbReference type="AlphaFoldDB" id="A0AAQ3PZ61"/>
<dbReference type="InterPro" id="IPR010259">
    <property type="entry name" value="S8pro/Inhibitor_I9"/>
</dbReference>
<reference evidence="12 13" key="1">
    <citation type="submission" date="2024-02" db="EMBL/GenBank/DDBJ databases">
        <title>High-quality chromosome-scale genome assembly of Pensacola bahiagrass (Paspalum notatum Flugge var. saurae).</title>
        <authorList>
            <person name="Vega J.M."/>
            <person name="Podio M."/>
            <person name="Orjuela J."/>
            <person name="Siena L.A."/>
            <person name="Pessino S.C."/>
            <person name="Combes M.C."/>
            <person name="Mariac C."/>
            <person name="Albertini E."/>
            <person name="Pupilli F."/>
            <person name="Ortiz J.P.A."/>
            <person name="Leblanc O."/>
        </authorList>
    </citation>
    <scope>NUCLEOTIDE SEQUENCE [LARGE SCALE GENOMIC DNA]</scope>
    <source>
        <strain evidence="12">R1</strain>
        <tissue evidence="12">Leaf</tissue>
    </source>
</reference>
<dbReference type="InterPro" id="IPR045051">
    <property type="entry name" value="SBT"/>
</dbReference>
<evidence type="ECO:0000256" key="5">
    <source>
        <dbReference type="ARBA" id="ARBA00022825"/>
    </source>
</evidence>
<evidence type="ECO:0000256" key="2">
    <source>
        <dbReference type="ARBA" id="ARBA00022670"/>
    </source>
</evidence>
<evidence type="ECO:0000259" key="9">
    <source>
        <dbReference type="Pfam" id="PF00082"/>
    </source>
</evidence>
<dbReference type="InterPro" id="IPR034197">
    <property type="entry name" value="Peptidases_S8_3"/>
</dbReference>
<evidence type="ECO:0000256" key="6">
    <source>
        <dbReference type="PIRSR" id="PIRSR615500-1"/>
    </source>
</evidence>
<dbReference type="Pfam" id="PF05922">
    <property type="entry name" value="Inhibitor_I9"/>
    <property type="match status" value="1"/>
</dbReference>
<proteinExistence type="inferred from homology"/>
<dbReference type="InterPro" id="IPR000209">
    <property type="entry name" value="Peptidase_S8/S53_dom"/>
</dbReference>
<dbReference type="GO" id="GO:0006508">
    <property type="term" value="P:proteolysis"/>
    <property type="evidence" value="ECO:0007669"/>
    <property type="project" value="UniProtKB-KW"/>
</dbReference>
<organism evidence="12 13">
    <name type="scientific">Paspalum notatum var. saurae</name>
    <dbReference type="NCBI Taxonomy" id="547442"/>
    <lineage>
        <taxon>Eukaryota</taxon>
        <taxon>Viridiplantae</taxon>
        <taxon>Streptophyta</taxon>
        <taxon>Embryophyta</taxon>
        <taxon>Tracheophyta</taxon>
        <taxon>Spermatophyta</taxon>
        <taxon>Magnoliopsida</taxon>
        <taxon>Liliopsida</taxon>
        <taxon>Poales</taxon>
        <taxon>Poaceae</taxon>
        <taxon>PACMAD clade</taxon>
        <taxon>Panicoideae</taxon>
        <taxon>Andropogonodae</taxon>
        <taxon>Paspaleae</taxon>
        <taxon>Paspalinae</taxon>
        <taxon>Paspalum</taxon>
    </lineage>
</organism>
<dbReference type="InterPro" id="IPR023828">
    <property type="entry name" value="Peptidase_S8_Ser-AS"/>
</dbReference>
<gene>
    <name evidence="12" type="ORF">U9M48_006184</name>
</gene>
<dbReference type="Pfam" id="PF17766">
    <property type="entry name" value="fn3_6"/>
    <property type="match status" value="1"/>
</dbReference>
<dbReference type="Gene3D" id="2.60.40.2310">
    <property type="match status" value="1"/>
</dbReference>
<dbReference type="PANTHER" id="PTHR10795">
    <property type="entry name" value="PROPROTEIN CONVERTASE SUBTILISIN/KEXIN"/>
    <property type="match status" value="1"/>
</dbReference>
<dbReference type="InterPro" id="IPR015500">
    <property type="entry name" value="Peptidase_S8_subtilisin-rel"/>
</dbReference>
<dbReference type="Gene3D" id="3.50.30.30">
    <property type="match status" value="1"/>
</dbReference>
<keyword evidence="13" id="KW-1185">Reference proteome</keyword>
<feature type="compositionally biased region" description="Basic and acidic residues" evidence="8">
    <location>
        <begin position="795"/>
        <end position="804"/>
    </location>
</feature>
<keyword evidence="4 7" id="KW-0378">Hydrolase</keyword>
<protein>
    <submittedName>
        <fullName evidence="12">Uncharacterized protein</fullName>
    </submittedName>
</protein>
<feature type="domain" description="Inhibitor I9" evidence="10">
    <location>
        <begin position="39"/>
        <end position="118"/>
    </location>
</feature>
<feature type="active site" description="Charge relay system" evidence="6 7">
    <location>
        <position position="155"/>
    </location>
</feature>
<dbReference type="FunFam" id="3.40.50.200:FF:000006">
    <property type="entry name" value="Subtilisin-like protease SBT1.5"/>
    <property type="match status" value="1"/>
</dbReference>
<feature type="domain" description="Peptidase S8/S53" evidence="9">
    <location>
        <begin position="146"/>
        <end position="603"/>
    </location>
</feature>